<dbReference type="EMBL" id="CP007264">
    <property type="protein sequence ID" value="AHL22523.1"/>
    <property type="molecule type" value="Genomic_DNA"/>
</dbReference>
<dbReference type="RefSeq" id="WP_042690471.1">
    <property type="nucleotide sequence ID" value="NZ_CP007264.1"/>
</dbReference>
<evidence type="ECO:0000313" key="3">
    <source>
        <dbReference type="Proteomes" id="UP000019434"/>
    </source>
</evidence>
<dbReference type="Proteomes" id="UP000019434">
    <property type="component" value="Chromosome"/>
</dbReference>
<dbReference type="KEGG" id="tnu:BD01_0901"/>
<evidence type="ECO:0000313" key="2">
    <source>
        <dbReference type="EMBL" id="AHL22523.1"/>
    </source>
</evidence>
<dbReference type="InterPro" id="IPR002716">
    <property type="entry name" value="PIN_dom"/>
</dbReference>
<sequence length="159" mass="18304">MRVVVDSNILFSIIVSGRKSKAFRLLEEHELTLFAPEEVILEFRRHSTKLKKFAKDFEYRTFLTFSLVQIIPLEFYSNKIREAYQIASKFDEKDTPFIALAMKLGIPLWTGDKKILSAAISTERFLALDSTALESLLNGDTLENVLNEMKTRLGILRTQ</sequence>
<proteinExistence type="predicted"/>
<dbReference type="AlphaFoldDB" id="W8NTD0"/>
<reference evidence="2 3" key="1">
    <citation type="submission" date="2014-02" db="EMBL/GenBank/DDBJ databases">
        <title>Genome Sequence of an Hyperthermophilic Archaeon, Thermococcus nautili 30-1, producing viral vesicles.</title>
        <authorList>
            <person name="Oberto J."/>
            <person name="Gaudin M."/>
            <person name="Cossu M."/>
            <person name="Gorlas A."/>
            <person name="Slesarev A."/>
            <person name="Marguet E."/>
            <person name="Forterre P."/>
        </authorList>
    </citation>
    <scope>NUCLEOTIDE SEQUENCE [LARGE SCALE GENOMIC DNA]</scope>
    <source>
        <strain evidence="2 3">30-1</strain>
    </source>
</reference>
<name>W8NTD0_9EURY</name>
<dbReference type="InterPro" id="IPR029060">
    <property type="entry name" value="PIN-like_dom_sf"/>
</dbReference>
<dbReference type="HOGENOM" id="CLU_147223_0_1_2"/>
<dbReference type="OrthoDB" id="358928at2157"/>
<dbReference type="Pfam" id="PF10130">
    <property type="entry name" value="PIN_2"/>
    <property type="match status" value="1"/>
</dbReference>
<accession>W8NTD0</accession>
<dbReference type="Gene3D" id="3.40.50.1010">
    <property type="entry name" value="5'-nuclease"/>
    <property type="match status" value="1"/>
</dbReference>
<organism evidence="2 3">
    <name type="scientific">Thermococcus nautili</name>
    <dbReference type="NCBI Taxonomy" id="195522"/>
    <lineage>
        <taxon>Archaea</taxon>
        <taxon>Methanobacteriati</taxon>
        <taxon>Methanobacteriota</taxon>
        <taxon>Thermococci</taxon>
        <taxon>Thermococcales</taxon>
        <taxon>Thermococcaceae</taxon>
        <taxon>Thermococcus</taxon>
    </lineage>
</organism>
<protein>
    <submittedName>
        <fullName evidence="2">Putative nucleotide-binding protein</fullName>
    </submittedName>
</protein>
<evidence type="ECO:0000259" key="1">
    <source>
        <dbReference type="Pfam" id="PF10130"/>
    </source>
</evidence>
<dbReference type="GeneID" id="82171419"/>
<feature type="domain" description="PIN" evidence="1">
    <location>
        <begin position="4"/>
        <end position="123"/>
    </location>
</feature>
<dbReference type="CDD" id="cd09871">
    <property type="entry name" value="PIN_MtVapC28-VapC30-like"/>
    <property type="match status" value="1"/>
</dbReference>
<dbReference type="STRING" id="195522.BD01_0901"/>
<dbReference type="SUPFAM" id="SSF88723">
    <property type="entry name" value="PIN domain-like"/>
    <property type="match status" value="1"/>
</dbReference>
<dbReference type="eggNOG" id="arCOG02121">
    <property type="taxonomic scope" value="Archaea"/>
</dbReference>
<keyword evidence="3" id="KW-1185">Reference proteome</keyword>
<gene>
    <name evidence="2" type="ORF">BD01_0901</name>
</gene>